<dbReference type="EMBL" id="CAJVPL010000313">
    <property type="protein sequence ID" value="CAG8482018.1"/>
    <property type="molecule type" value="Genomic_DNA"/>
</dbReference>
<comment type="caution">
    <text evidence="1">The sequence shown here is derived from an EMBL/GenBank/DDBJ whole genome shotgun (WGS) entry which is preliminary data.</text>
</comment>
<accession>A0A9N8WF00</accession>
<gene>
    <name evidence="1" type="ORF">AGERDE_LOCUS3286</name>
</gene>
<evidence type="ECO:0000313" key="2">
    <source>
        <dbReference type="Proteomes" id="UP000789831"/>
    </source>
</evidence>
<dbReference type="InterPro" id="IPR027857">
    <property type="entry name" value="SCRE"/>
</dbReference>
<dbReference type="GO" id="GO:0007130">
    <property type="term" value="P:synaptonemal complex assembly"/>
    <property type="evidence" value="ECO:0007669"/>
    <property type="project" value="InterPro"/>
</dbReference>
<keyword evidence="2" id="KW-1185">Reference proteome</keyword>
<dbReference type="AlphaFoldDB" id="A0A9N8WF00"/>
<protein>
    <submittedName>
        <fullName evidence="1">5052_t:CDS:1</fullName>
    </submittedName>
</protein>
<name>A0A9N8WF00_9GLOM</name>
<evidence type="ECO:0000313" key="1">
    <source>
        <dbReference type="EMBL" id="CAG8482018.1"/>
    </source>
</evidence>
<organism evidence="1 2">
    <name type="scientific">Ambispora gerdemannii</name>
    <dbReference type="NCBI Taxonomy" id="144530"/>
    <lineage>
        <taxon>Eukaryota</taxon>
        <taxon>Fungi</taxon>
        <taxon>Fungi incertae sedis</taxon>
        <taxon>Mucoromycota</taxon>
        <taxon>Glomeromycotina</taxon>
        <taxon>Glomeromycetes</taxon>
        <taxon>Archaeosporales</taxon>
        <taxon>Ambisporaceae</taxon>
        <taxon>Ambispora</taxon>
    </lineage>
</organism>
<reference evidence="1" key="1">
    <citation type="submission" date="2021-06" db="EMBL/GenBank/DDBJ databases">
        <authorList>
            <person name="Kallberg Y."/>
            <person name="Tangrot J."/>
            <person name="Rosling A."/>
        </authorList>
    </citation>
    <scope>NUCLEOTIDE SEQUENCE</scope>
    <source>
        <strain evidence="1">MT106</strain>
    </source>
</reference>
<dbReference type="Pfam" id="PF15162">
    <property type="entry name" value="SCRE"/>
    <property type="match status" value="1"/>
</dbReference>
<dbReference type="Proteomes" id="UP000789831">
    <property type="component" value="Unassembled WGS sequence"/>
</dbReference>
<sequence length="237" mass="27607">MTQPVLLFNKNLGEEWKSTADEMKKKEEWRVRYLESTRSTPGVDLTFPKSNVTFLCLSYKDWESLNSDSQEQDLIQKLIKRIQLCNQRYRKVYLLIYLAYGNMQPLYEIQSRLLASFTMIKILPVHNTHEVIDFIGKISDILHPDTQPEIQQQLAKCKEQSANDPINLITTNKWVHLVAQMSAGTEKLRLHDCYVLQEGLQTIYNIATATESQLLDCSLDHETAQNITKFFREDYLA</sequence>
<proteinExistence type="predicted"/>
<dbReference type="OrthoDB" id="6149480at2759"/>